<dbReference type="AlphaFoldDB" id="A0A921B3N7"/>
<organism evidence="1 2">
    <name type="scientific">Lapidilactobacillus dextrinicus</name>
    <dbReference type="NCBI Taxonomy" id="51664"/>
    <lineage>
        <taxon>Bacteria</taxon>
        <taxon>Bacillati</taxon>
        <taxon>Bacillota</taxon>
        <taxon>Bacilli</taxon>
        <taxon>Lactobacillales</taxon>
        <taxon>Lactobacillaceae</taxon>
        <taxon>Lapidilactobacillus</taxon>
    </lineage>
</organism>
<dbReference type="EMBL" id="DYXY01000102">
    <property type="protein sequence ID" value="HJE15237.1"/>
    <property type="molecule type" value="Genomic_DNA"/>
</dbReference>
<reference evidence="1" key="2">
    <citation type="submission" date="2021-09" db="EMBL/GenBank/DDBJ databases">
        <authorList>
            <person name="Gilroy R."/>
        </authorList>
    </citation>
    <scope>NUCLEOTIDE SEQUENCE</scope>
    <source>
        <strain evidence="1">CHK173-2119</strain>
    </source>
</reference>
<evidence type="ECO:0000313" key="1">
    <source>
        <dbReference type="EMBL" id="HJE15237.1"/>
    </source>
</evidence>
<sequence length="47" mass="5576">MNKEELLVQRIKKILSQDQATFLEALTALERVKIDLQKDSMKRKVKF</sequence>
<dbReference type="Proteomes" id="UP000774947">
    <property type="component" value="Unassembled WGS sequence"/>
</dbReference>
<protein>
    <submittedName>
        <fullName evidence="1">Uncharacterized protein</fullName>
    </submittedName>
</protein>
<name>A0A921B3N7_9LACO</name>
<comment type="caution">
    <text evidence="1">The sequence shown here is derived from an EMBL/GenBank/DDBJ whole genome shotgun (WGS) entry which is preliminary data.</text>
</comment>
<evidence type="ECO:0000313" key="2">
    <source>
        <dbReference type="Proteomes" id="UP000774947"/>
    </source>
</evidence>
<proteinExistence type="predicted"/>
<reference evidence="1" key="1">
    <citation type="journal article" date="2021" name="PeerJ">
        <title>Extensive microbial diversity within the chicken gut microbiome revealed by metagenomics and culture.</title>
        <authorList>
            <person name="Gilroy R."/>
            <person name="Ravi A."/>
            <person name="Getino M."/>
            <person name="Pursley I."/>
            <person name="Horton D.L."/>
            <person name="Alikhan N.F."/>
            <person name="Baker D."/>
            <person name="Gharbi K."/>
            <person name="Hall N."/>
            <person name="Watson M."/>
            <person name="Adriaenssens E.M."/>
            <person name="Foster-Nyarko E."/>
            <person name="Jarju S."/>
            <person name="Secka A."/>
            <person name="Antonio M."/>
            <person name="Oren A."/>
            <person name="Chaudhuri R.R."/>
            <person name="La Ragione R."/>
            <person name="Hildebrand F."/>
            <person name="Pallen M.J."/>
        </authorList>
    </citation>
    <scope>NUCLEOTIDE SEQUENCE</scope>
    <source>
        <strain evidence="1">CHK173-2119</strain>
    </source>
</reference>
<gene>
    <name evidence="1" type="ORF">K8W17_04085</name>
</gene>
<accession>A0A921B3N7</accession>